<evidence type="ECO:0000256" key="12">
    <source>
        <dbReference type="RuleBase" id="RU003694"/>
    </source>
</evidence>
<dbReference type="InterPro" id="IPR014031">
    <property type="entry name" value="Ketoacyl_synth_C"/>
</dbReference>
<sequence length="412" mass="43853">MNKRRIVITGMGMVTPVGLNVEETWQNILAGVSGVVLADEFDAAEYSTRIWAKVKNFNIENYVPLKDARKMDVFTQYGIAAADEAILDSGLKIDANLSNRIGVAVGAGIGGIQTITNNQDKLMAGGPRKVSPFFIPAGIINMVAGQISIRHQLKGPNIAVVTACTTGTHNIGLAGRMIAYGDADVMVCGGAEMTLTPLCLAGFSAVRSLSKRNDEPAKASRPFDKDRDGFVMGEGAGVLVLEEYEHAKARGAKIYAELLGFGMSGDAFHITAPDDDADGAARAMEAAIHDAGIDPEQIDYINAHGTSTYLNDLNETKAIKRVFKQHAYDLAVSSTKSMTGHLLGAAGAVEAIFSVLAIRDQIAPPTINLDNPDEGCDLNYVPYTPQKRAINYVLSNSLGFGGTNGSLLFKRV</sequence>
<evidence type="ECO:0000256" key="9">
    <source>
        <dbReference type="ARBA" id="ARBA00023160"/>
    </source>
</evidence>
<dbReference type="InterPro" id="IPR018201">
    <property type="entry name" value="Ketoacyl_synth_AS"/>
</dbReference>
<dbReference type="CDD" id="cd00834">
    <property type="entry name" value="KAS_I_II"/>
    <property type="match status" value="1"/>
</dbReference>
<dbReference type="InterPro" id="IPR020841">
    <property type="entry name" value="PKS_Beta-ketoAc_synthase_dom"/>
</dbReference>
<keyword evidence="6 11" id="KW-0808">Transferase</keyword>
<gene>
    <name evidence="14" type="primary">fabF</name>
    <name evidence="14" type="ORF">LXO92_11915</name>
</gene>
<dbReference type="RefSeq" id="WP_182349804.1">
    <property type="nucleotide sequence ID" value="NZ_JAJSPM010000008.1"/>
</dbReference>
<dbReference type="InterPro" id="IPR000794">
    <property type="entry name" value="Beta-ketoacyl_synthase"/>
</dbReference>
<evidence type="ECO:0000313" key="14">
    <source>
        <dbReference type="EMBL" id="MCE3533086.1"/>
    </source>
</evidence>
<dbReference type="PROSITE" id="PS00606">
    <property type="entry name" value="KS3_1"/>
    <property type="match status" value="1"/>
</dbReference>
<dbReference type="InterPro" id="IPR016039">
    <property type="entry name" value="Thiolase-like"/>
</dbReference>
<organism evidence="14 15">
    <name type="scientific">Legionella resiliens</name>
    <dbReference type="NCBI Taxonomy" id="2905958"/>
    <lineage>
        <taxon>Bacteria</taxon>
        <taxon>Pseudomonadati</taxon>
        <taxon>Pseudomonadota</taxon>
        <taxon>Gammaproteobacteria</taxon>
        <taxon>Legionellales</taxon>
        <taxon>Legionellaceae</taxon>
        <taxon>Legionella</taxon>
    </lineage>
</organism>
<comment type="catalytic activity">
    <reaction evidence="11">
        <text>(9Z)-hexadecenoyl-[ACP] + malonyl-[ACP] + H(+) = 3-oxo-(11Z)-octadecenoyl-[ACP] + holo-[ACP] + CO2</text>
        <dbReference type="Rhea" id="RHEA:55040"/>
        <dbReference type="Rhea" id="RHEA-COMP:9623"/>
        <dbReference type="Rhea" id="RHEA-COMP:9685"/>
        <dbReference type="Rhea" id="RHEA-COMP:10800"/>
        <dbReference type="Rhea" id="RHEA-COMP:14074"/>
        <dbReference type="ChEBI" id="CHEBI:15378"/>
        <dbReference type="ChEBI" id="CHEBI:16526"/>
        <dbReference type="ChEBI" id="CHEBI:64479"/>
        <dbReference type="ChEBI" id="CHEBI:78449"/>
        <dbReference type="ChEBI" id="CHEBI:83989"/>
        <dbReference type="ChEBI" id="CHEBI:138538"/>
        <dbReference type="EC" id="2.3.1.179"/>
    </reaction>
</comment>
<dbReference type="PIRSF" id="PIRSF000447">
    <property type="entry name" value="KAS_II"/>
    <property type="match status" value="1"/>
</dbReference>
<dbReference type="PANTHER" id="PTHR11712">
    <property type="entry name" value="POLYKETIDE SYNTHASE-RELATED"/>
    <property type="match status" value="1"/>
</dbReference>
<comment type="pathway">
    <text evidence="1 11">Lipid metabolism; fatty acid biosynthesis.</text>
</comment>
<keyword evidence="10 11" id="KW-0012">Acyltransferase</keyword>
<reference evidence="14 15" key="1">
    <citation type="journal article" date="2024" name="Pathogens">
        <title>Characterization of a Novel Species of Legionella Isolated from a Healthcare Facility: Legionella resiliens sp. nov.</title>
        <authorList>
            <person name="Cristino S."/>
            <person name="Pascale M.R."/>
            <person name="Marino F."/>
            <person name="Derelitto C."/>
            <person name="Salaris S."/>
            <person name="Orsini M."/>
            <person name="Squarzoni S."/>
            <person name="Grottola A."/>
            <person name="Girolamini L."/>
        </authorList>
    </citation>
    <scope>NUCLEOTIDE SEQUENCE [LARGE SCALE GENOMIC DNA]</scope>
    <source>
        <strain evidence="14 15">8cVS16</strain>
    </source>
</reference>
<keyword evidence="9 11" id="KW-0275">Fatty acid biosynthesis</keyword>
<evidence type="ECO:0000256" key="10">
    <source>
        <dbReference type="ARBA" id="ARBA00023315"/>
    </source>
</evidence>
<evidence type="ECO:0000256" key="1">
    <source>
        <dbReference type="ARBA" id="ARBA00005194"/>
    </source>
</evidence>
<dbReference type="PANTHER" id="PTHR11712:SF336">
    <property type="entry name" value="3-OXOACYL-[ACYL-CARRIER-PROTEIN] SYNTHASE, MITOCHONDRIAL"/>
    <property type="match status" value="1"/>
</dbReference>
<evidence type="ECO:0000256" key="7">
    <source>
        <dbReference type="ARBA" id="ARBA00022832"/>
    </source>
</evidence>
<evidence type="ECO:0000256" key="11">
    <source>
        <dbReference type="PIRNR" id="PIRNR000447"/>
    </source>
</evidence>
<keyword evidence="7" id="KW-0276">Fatty acid metabolism</keyword>
<proteinExistence type="inferred from homology"/>
<comment type="catalytic activity">
    <reaction evidence="11">
        <text>a fatty acyl-[ACP] + malonyl-[ACP] + H(+) = a 3-oxoacyl-[ACP] + holo-[ACP] + CO2</text>
        <dbReference type="Rhea" id="RHEA:22836"/>
        <dbReference type="Rhea" id="RHEA-COMP:9623"/>
        <dbReference type="Rhea" id="RHEA-COMP:9685"/>
        <dbReference type="Rhea" id="RHEA-COMP:9916"/>
        <dbReference type="Rhea" id="RHEA-COMP:14125"/>
        <dbReference type="ChEBI" id="CHEBI:15378"/>
        <dbReference type="ChEBI" id="CHEBI:16526"/>
        <dbReference type="ChEBI" id="CHEBI:64479"/>
        <dbReference type="ChEBI" id="CHEBI:78449"/>
        <dbReference type="ChEBI" id="CHEBI:78776"/>
        <dbReference type="ChEBI" id="CHEBI:138651"/>
    </reaction>
</comment>
<dbReference type="Gene3D" id="3.40.47.10">
    <property type="match status" value="1"/>
</dbReference>
<dbReference type="SUPFAM" id="SSF53901">
    <property type="entry name" value="Thiolase-like"/>
    <property type="match status" value="2"/>
</dbReference>
<evidence type="ECO:0000256" key="6">
    <source>
        <dbReference type="ARBA" id="ARBA00022679"/>
    </source>
</evidence>
<keyword evidence="15" id="KW-1185">Reference proteome</keyword>
<name>A0ABS8X2U5_9GAMM</name>
<dbReference type="EC" id="2.3.1.179" evidence="3 11"/>
<evidence type="ECO:0000256" key="4">
    <source>
        <dbReference type="ARBA" id="ARBA00014657"/>
    </source>
</evidence>
<evidence type="ECO:0000256" key="8">
    <source>
        <dbReference type="ARBA" id="ARBA00023098"/>
    </source>
</evidence>
<evidence type="ECO:0000259" key="13">
    <source>
        <dbReference type="PROSITE" id="PS52004"/>
    </source>
</evidence>
<accession>A0ABS8X2U5</accession>
<evidence type="ECO:0000256" key="5">
    <source>
        <dbReference type="ARBA" id="ARBA00022516"/>
    </source>
</evidence>
<comment type="similarity">
    <text evidence="2 11 12">Belongs to the thiolase-like superfamily. Beta-ketoacyl-ACP synthases family.</text>
</comment>
<protein>
    <recommendedName>
        <fullName evidence="4 11">3-oxoacyl-[acyl-carrier-protein] synthase 2</fullName>
        <ecNumber evidence="3 11">2.3.1.179</ecNumber>
    </recommendedName>
</protein>
<evidence type="ECO:0000313" key="15">
    <source>
        <dbReference type="Proteomes" id="UP001320170"/>
    </source>
</evidence>
<evidence type="ECO:0000256" key="2">
    <source>
        <dbReference type="ARBA" id="ARBA00008467"/>
    </source>
</evidence>
<comment type="function">
    <text evidence="11">Involved in the type II fatty acid elongation cycle. Catalyzes the elongation of a wide range of acyl-ACP by the addition of two carbons from malonyl-ACP to an acyl acceptor. Can efficiently catalyze the conversion of palmitoleoyl-ACP (cis-hexadec-9-enoyl-ACP) to cis-vaccenoyl-ACP (cis-octadec-11-enoyl-ACP), an essential step in the thermal regulation of fatty acid composition.</text>
</comment>
<dbReference type="PROSITE" id="PS52004">
    <property type="entry name" value="KS3_2"/>
    <property type="match status" value="1"/>
</dbReference>
<dbReference type="InterPro" id="IPR014030">
    <property type="entry name" value="Ketoacyl_synth_N"/>
</dbReference>
<comment type="caution">
    <text evidence="14">The sequence shown here is derived from an EMBL/GenBank/DDBJ whole genome shotgun (WGS) entry which is preliminary data.</text>
</comment>
<dbReference type="Pfam" id="PF00109">
    <property type="entry name" value="ketoacyl-synt"/>
    <property type="match status" value="1"/>
</dbReference>
<dbReference type="GO" id="GO:0004315">
    <property type="term" value="F:3-oxoacyl-[acyl-carrier-protein] synthase activity"/>
    <property type="evidence" value="ECO:0007669"/>
    <property type="project" value="UniProtKB-EC"/>
</dbReference>
<dbReference type="NCBIfam" id="NF004970">
    <property type="entry name" value="PRK06333.1"/>
    <property type="match status" value="1"/>
</dbReference>
<keyword evidence="5 11" id="KW-0444">Lipid biosynthesis</keyword>
<dbReference type="EMBL" id="JAJTND010000004">
    <property type="protein sequence ID" value="MCE3533086.1"/>
    <property type="molecule type" value="Genomic_DNA"/>
</dbReference>
<dbReference type="NCBIfam" id="TIGR03150">
    <property type="entry name" value="fabF"/>
    <property type="match status" value="1"/>
</dbReference>
<evidence type="ECO:0000256" key="3">
    <source>
        <dbReference type="ARBA" id="ARBA00012356"/>
    </source>
</evidence>
<dbReference type="InterPro" id="IPR017568">
    <property type="entry name" value="3-oxoacyl-ACP_synth-2"/>
</dbReference>
<keyword evidence="8" id="KW-0443">Lipid metabolism</keyword>
<dbReference type="SMART" id="SM00825">
    <property type="entry name" value="PKS_KS"/>
    <property type="match status" value="1"/>
</dbReference>
<feature type="domain" description="Ketosynthase family 3 (KS3)" evidence="13">
    <location>
        <begin position="3"/>
        <end position="411"/>
    </location>
</feature>
<dbReference type="Proteomes" id="UP001320170">
    <property type="component" value="Unassembled WGS sequence"/>
</dbReference>
<dbReference type="NCBIfam" id="NF005589">
    <property type="entry name" value="PRK07314.1"/>
    <property type="match status" value="1"/>
</dbReference>
<dbReference type="Pfam" id="PF02801">
    <property type="entry name" value="Ketoacyl-synt_C"/>
    <property type="match status" value="1"/>
</dbReference>